<organism evidence="2 3">
    <name type="scientific">Bacillus cereus</name>
    <dbReference type="NCBI Taxonomy" id="1396"/>
    <lineage>
        <taxon>Bacteria</taxon>
        <taxon>Bacillati</taxon>
        <taxon>Bacillota</taxon>
        <taxon>Bacilli</taxon>
        <taxon>Bacillales</taxon>
        <taxon>Bacillaceae</taxon>
        <taxon>Bacillus</taxon>
        <taxon>Bacillus cereus group</taxon>
    </lineage>
</organism>
<evidence type="ECO:0000256" key="1">
    <source>
        <dbReference type="SAM" id="Phobius"/>
    </source>
</evidence>
<dbReference type="Proteomes" id="UP000323321">
    <property type="component" value="Unassembled WGS sequence"/>
</dbReference>
<dbReference type="AlphaFoldDB" id="A0A9W7UN91"/>
<reference evidence="2 3" key="1">
    <citation type="submission" date="2018-08" db="EMBL/GenBank/DDBJ databases">
        <title>Bacillus phenotypic plasticity.</title>
        <authorList>
            <person name="Hurtado E."/>
        </authorList>
    </citation>
    <scope>NUCLEOTIDE SEQUENCE [LARGE SCALE GENOMIC DNA]</scope>
    <source>
        <strain evidence="2 3">111b</strain>
    </source>
</reference>
<keyword evidence="1" id="KW-1133">Transmembrane helix</keyword>
<proteinExistence type="predicted"/>
<evidence type="ECO:0000313" key="2">
    <source>
        <dbReference type="EMBL" id="KAA6448133.1"/>
    </source>
</evidence>
<keyword evidence="1" id="KW-0472">Membrane</keyword>
<dbReference type="EMBL" id="QSMZ01000072">
    <property type="protein sequence ID" value="KAA6448133.1"/>
    <property type="molecule type" value="Genomic_DNA"/>
</dbReference>
<evidence type="ECO:0000313" key="3">
    <source>
        <dbReference type="Proteomes" id="UP000323321"/>
    </source>
</evidence>
<accession>A0A9W7UN91</accession>
<dbReference type="RefSeq" id="WP_000627709.1">
    <property type="nucleotide sequence ID" value="NZ_JAWMBM010000009.1"/>
</dbReference>
<sequence>MITFVTIFAYICVTVLFCGGVIAIFNRKKSKCAEKNDDKVSMRAYDVNVNFGMNMMFAGGVSMGFLFVGTIVVCLQGSFIYI</sequence>
<comment type="caution">
    <text evidence="2">The sequence shown here is derived from an EMBL/GenBank/DDBJ whole genome shotgun (WGS) entry which is preliminary data.</text>
</comment>
<gene>
    <name evidence="2" type="ORF">DX932_32465</name>
</gene>
<feature type="transmembrane region" description="Helical" evidence="1">
    <location>
        <begin position="57"/>
        <end position="81"/>
    </location>
</feature>
<protein>
    <submittedName>
        <fullName evidence="2">Uncharacterized protein</fullName>
    </submittedName>
</protein>
<feature type="transmembrane region" description="Helical" evidence="1">
    <location>
        <begin position="6"/>
        <end position="25"/>
    </location>
</feature>
<name>A0A9W7UN91_BACCE</name>
<keyword evidence="1" id="KW-0812">Transmembrane</keyword>